<dbReference type="PANTHER" id="PTHR44846:SF17">
    <property type="entry name" value="GNTR-FAMILY TRANSCRIPTIONAL REGULATOR"/>
    <property type="match status" value="1"/>
</dbReference>
<dbReference type="CDD" id="cd07377">
    <property type="entry name" value="WHTH_GntR"/>
    <property type="match status" value="1"/>
</dbReference>
<dbReference type="PANTHER" id="PTHR44846">
    <property type="entry name" value="MANNOSYL-D-GLYCERATE TRANSPORT/METABOLISM SYSTEM REPRESSOR MNGR-RELATED"/>
    <property type="match status" value="1"/>
</dbReference>
<dbReference type="InterPro" id="IPR050679">
    <property type="entry name" value="Bact_HTH_transcr_reg"/>
</dbReference>
<dbReference type="Pfam" id="PF00392">
    <property type="entry name" value="GntR"/>
    <property type="match status" value="1"/>
</dbReference>
<dbReference type="SUPFAM" id="SSF64288">
    <property type="entry name" value="Chorismate lyase-like"/>
    <property type="match status" value="1"/>
</dbReference>
<dbReference type="EMBL" id="BAABDD010000011">
    <property type="protein sequence ID" value="GAA3746620.1"/>
    <property type="molecule type" value="Genomic_DNA"/>
</dbReference>
<proteinExistence type="predicted"/>
<name>A0ABP7FTI6_9ACTN</name>
<gene>
    <name evidence="5" type="ORF">GCM10022402_27660</name>
</gene>
<evidence type="ECO:0000313" key="5">
    <source>
        <dbReference type="EMBL" id="GAA3746620.1"/>
    </source>
</evidence>
<feature type="domain" description="HTH gntR-type" evidence="4">
    <location>
        <begin position="8"/>
        <end position="76"/>
    </location>
</feature>
<keyword evidence="3" id="KW-0804">Transcription</keyword>
<dbReference type="Gene3D" id="1.10.10.10">
    <property type="entry name" value="Winged helix-like DNA-binding domain superfamily/Winged helix DNA-binding domain"/>
    <property type="match status" value="1"/>
</dbReference>
<dbReference type="PROSITE" id="PS50949">
    <property type="entry name" value="HTH_GNTR"/>
    <property type="match status" value="1"/>
</dbReference>
<dbReference type="InterPro" id="IPR036388">
    <property type="entry name" value="WH-like_DNA-bd_sf"/>
</dbReference>
<dbReference type="InterPro" id="IPR000524">
    <property type="entry name" value="Tscrpt_reg_HTH_GntR"/>
</dbReference>
<organism evidence="5 6">
    <name type="scientific">Salinactinospora qingdaonensis</name>
    <dbReference type="NCBI Taxonomy" id="702744"/>
    <lineage>
        <taxon>Bacteria</taxon>
        <taxon>Bacillati</taxon>
        <taxon>Actinomycetota</taxon>
        <taxon>Actinomycetes</taxon>
        <taxon>Streptosporangiales</taxon>
        <taxon>Nocardiopsidaceae</taxon>
        <taxon>Salinactinospora</taxon>
    </lineage>
</organism>
<keyword evidence="6" id="KW-1185">Reference proteome</keyword>
<dbReference type="SUPFAM" id="SSF46785">
    <property type="entry name" value="Winged helix' DNA-binding domain"/>
    <property type="match status" value="1"/>
</dbReference>
<dbReference type="InterPro" id="IPR028978">
    <property type="entry name" value="Chorismate_lyase_/UTRA_dom_sf"/>
</dbReference>
<evidence type="ECO:0000256" key="2">
    <source>
        <dbReference type="ARBA" id="ARBA00023125"/>
    </source>
</evidence>
<evidence type="ECO:0000256" key="1">
    <source>
        <dbReference type="ARBA" id="ARBA00023015"/>
    </source>
</evidence>
<dbReference type="InterPro" id="IPR011663">
    <property type="entry name" value="UTRA"/>
</dbReference>
<evidence type="ECO:0000313" key="6">
    <source>
        <dbReference type="Proteomes" id="UP001500908"/>
    </source>
</evidence>
<accession>A0ABP7FTI6</accession>
<dbReference type="SMART" id="SM00866">
    <property type="entry name" value="UTRA"/>
    <property type="match status" value="1"/>
</dbReference>
<dbReference type="Gene3D" id="3.40.1410.10">
    <property type="entry name" value="Chorismate lyase-like"/>
    <property type="match status" value="1"/>
</dbReference>
<keyword evidence="1" id="KW-0805">Transcription regulation</keyword>
<dbReference type="Proteomes" id="UP001500908">
    <property type="component" value="Unassembled WGS sequence"/>
</dbReference>
<evidence type="ECO:0000259" key="4">
    <source>
        <dbReference type="PROSITE" id="PS50949"/>
    </source>
</evidence>
<dbReference type="SMART" id="SM00345">
    <property type="entry name" value="HTH_GNTR"/>
    <property type="match status" value="1"/>
</dbReference>
<dbReference type="InterPro" id="IPR036390">
    <property type="entry name" value="WH_DNA-bd_sf"/>
</dbReference>
<keyword evidence="2" id="KW-0238">DNA-binding</keyword>
<dbReference type="Pfam" id="PF07702">
    <property type="entry name" value="UTRA"/>
    <property type="match status" value="1"/>
</dbReference>
<evidence type="ECO:0000256" key="3">
    <source>
        <dbReference type="ARBA" id="ARBA00023163"/>
    </source>
</evidence>
<sequence length="254" mass="28118">MSTLEPPKARYKQVAALLREAIKRGDYAPGSSLPSQPDLARKFDLNQSSISRAMAMLQAEGWIRTEHGRGSVVLEIPTVKRVRKIDKDYRRSQSGSSYAEGLSEAGLTPHTELVHWGAAQAPEHIAEVLGLDESEQVLVRKRHMFADAKPIQIATSYIPMEVAGDVEIAMPDVGPSGIYERISARGFPPARFTEDIEVRGATQEEATFFDVTSGQPVFSILRTAFDTTERPVEACSNILAASQWRLTYSWKQEA</sequence>
<reference evidence="6" key="1">
    <citation type="journal article" date="2019" name="Int. J. Syst. Evol. Microbiol.">
        <title>The Global Catalogue of Microorganisms (GCM) 10K type strain sequencing project: providing services to taxonomists for standard genome sequencing and annotation.</title>
        <authorList>
            <consortium name="The Broad Institute Genomics Platform"/>
            <consortium name="The Broad Institute Genome Sequencing Center for Infectious Disease"/>
            <person name="Wu L."/>
            <person name="Ma J."/>
        </authorList>
    </citation>
    <scope>NUCLEOTIDE SEQUENCE [LARGE SCALE GENOMIC DNA]</scope>
    <source>
        <strain evidence="6">JCM 17137</strain>
    </source>
</reference>
<protein>
    <submittedName>
        <fullName evidence="5">GntR family transcriptional regulator</fullName>
    </submittedName>
</protein>
<comment type="caution">
    <text evidence="5">The sequence shown here is derived from an EMBL/GenBank/DDBJ whole genome shotgun (WGS) entry which is preliminary data.</text>
</comment>
<dbReference type="RefSeq" id="WP_344971709.1">
    <property type="nucleotide sequence ID" value="NZ_BAABDD010000011.1"/>
</dbReference>